<keyword evidence="2" id="KW-1185">Reference proteome</keyword>
<evidence type="ECO:0000313" key="1">
    <source>
        <dbReference type="EMBL" id="PMD50052.1"/>
    </source>
</evidence>
<dbReference type="InParanoid" id="A0A2J6SH03"/>
<proteinExistence type="predicted"/>
<sequence length="185" mass="19516">MSLLVVCEGIQGPYCMVTAMKVRVRLGPAAAEQHDTVLYKGMECGMEISAKYLEGNDGFALLVIPHSLVDGGCGSDGDGDSDTLDSGDVPEIRLGWGGGWGLGGPVGVANNNVAWLCAKPEAGSGAVAAGERWRCCSLVREIRCESVLLSRPQRLFVSSGGNDKFACEKLPRSTVLYCSVWCSVV</sequence>
<dbReference type="Proteomes" id="UP000235371">
    <property type="component" value="Unassembled WGS sequence"/>
</dbReference>
<gene>
    <name evidence="1" type="ORF">K444DRAFT_280246</name>
</gene>
<organism evidence="1 2">
    <name type="scientific">Hyaloscypha bicolor E</name>
    <dbReference type="NCBI Taxonomy" id="1095630"/>
    <lineage>
        <taxon>Eukaryota</taxon>
        <taxon>Fungi</taxon>
        <taxon>Dikarya</taxon>
        <taxon>Ascomycota</taxon>
        <taxon>Pezizomycotina</taxon>
        <taxon>Leotiomycetes</taxon>
        <taxon>Helotiales</taxon>
        <taxon>Hyaloscyphaceae</taxon>
        <taxon>Hyaloscypha</taxon>
        <taxon>Hyaloscypha bicolor</taxon>
    </lineage>
</organism>
<dbReference type="EMBL" id="KZ613914">
    <property type="protein sequence ID" value="PMD50052.1"/>
    <property type="molecule type" value="Genomic_DNA"/>
</dbReference>
<dbReference type="AlphaFoldDB" id="A0A2J6SH03"/>
<protein>
    <submittedName>
        <fullName evidence="1">Uncharacterized protein</fullName>
    </submittedName>
</protein>
<dbReference type="GeneID" id="36579637"/>
<dbReference type="RefSeq" id="XP_024726956.1">
    <property type="nucleotide sequence ID" value="XM_024871555.1"/>
</dbReference>
<accession>A0A2J6SH03</accession>
<name>A0A2J6SH03_9HELO</name>
<reference evidence="1 2" key="1">
    <citation type="submission" date="2016-04" db="EMBL/GenBank/DDBJ databases">
        <title>A degradative enzymes factory behind the ericoid mycorrhizal symbiosis.</title>
        <authorList>
            <consortium name="DOE Joint Genome Institute"/>
            <person name="Martino E."/>
            <person name="Morin E."/>
            <person name="Grelet G."/>
            <person name="Kuo A."/>
            <person name="Kohler A."/>
            <person name="Daghino S."/>
            <person name="Barry K."/>
            <person name="Choi C."/>
            <person name="Cichocki N."/>
            <person name="Clum A."/>
            <person name="Copeland A."/>
            <person name="Hainaut M."/>
            <person name="Haridas S."/>
            <person name="Labutti K."/>
            <person name="Lindquist E."/>
            <person name="Lipzen A."/>
            <person name="Khouja H.-R."/>
            <person name="Murat C."/>
            <person name="Ohm R."/>
            <person name="Olson A."/>
            <person name="Spatafora J."/>
            <person name="Veneault-Fourrey C."/>
            <person name="Henrissat B."/>
            <person name="Grigoriev I."/>
            <person name="Martin F."/>
            <person name="Perotto S."/>
        </authorList>
    </citation>
    <scope>NUCLEOTIDE SEQUENCE [LARGE SCALE GENOMIC DNA]</scope>
    <source>
        <strain evidence="1 2">E</strain>
    </source>
</reference>
<evidence type="ECO:0000313" key="2">
    <source>
        <dbReference type="Proteomes" id="UP000235371"/>
    </source>
</evidence>